<keyword evidence="1" id="KW-0175">Coiled coil</keyword>
<dbReference type="OrthoDB" id="8954335at2759"/>
<dbReference type="InParanoid" id="A0A0C3NJH1"/>
<gene>
    <name evidence="3" type="ORF">M404DRAFT_743464</name>
</gene>
<name>A0A0C3NJH1_PISTI</name>
<dbReference type="AlphaFoldDB" id="A0A0C3NJH1"/>
<dbReference type="GO" id="GO:0005525">
    <property type="term" value="F:GTP binding"/>
    <property type="evidence" value="ECO:0007669"/>
    <property type="project" value="InterPro"/>
</dbReference>
<dbReference type="Pfam" id="PF01926">
    <property type="entry name" value="MMR_HSR1"/>
    <property type="match status" value="1"/>
</dbReference>
<dbReference type="Gene3D" id="3.40.50.300">
    <property type="entry name" value="P-loop containing nucleotide triphosphate hydrolases"/>
    <property type="match status" value="1"/>
</dbReference>
<dbReference type="STRING" id="870435.A0A0C3NJH1"/>
<dbReference type="HOGENOM" id="CLU_018003_0_0_1"/>
<accession>A0A0C3NJH1</accession>
<evidence type="ECO:0000313" key="4">
    <source>
        <dbReference type="Proteomes" id="UP000054217"/>
    </source>
</evidence>
<evidence type="ECO:0000259" key="2">
    <source>
        <dbReference type="Pfam" id="PF01926"/>
    </source>
</evidence>
<feature type="domain" description="G" evidence="2">
    <location>
        <begin position="1"/>
        <end position="67"/>
    </location>
</feature>
<protein>
    <recommendedName>
        <fullName evidence="2">G domain-containing protein</fullName>
    </recommendedName>
</protein>
<keyword evidence="4" id="KW-1185">Reference proteome</keyword>
<feature type="coiled-coil region" evidence="1">
    <location>
        <begin position="205"/>
        <end position="255"/>
    </location>
</feature>
<reference evidence="3 4" key="1">
    <citation type="submission" date="2014-04" db="EMBL/GenBank/DDBJ databases">
        <authorList>
            <consortium name="DOE Joint Genome Institute"/>
            <person name="Kuo A."/>
            <person name="Kohler A."/>
            <person name="Costa M.D."/>
            <person name="Nagy L.G."/>
            <person name="Floudas D."/>
            <person name="Copeland A."/>
            <person name="Barry K.W."/>
            <person name="Cichocki N."/>
            <person name="Veneault-Fourrey C."/>
            <person name="LaButti K."/>
            <person name="Lindquist E.A."/>
            <person name="Lipzen A."/>
            <person name="Lundell T."/>
            <person name="Morin E."/>
            <person name="Murat C."/>
            <person name="Sun H."/>
            <person name="Tunlid A."/>
            <person name="Henrissat B."/>
            <person name="Grigoriev I.V."/>
            <person name="Hibbett D.S."/>
            <person name="Martin F."/>
            <person name="Nordberg H.P."/>
            <person name="Cantor M.N."/>
            <person name="Hua S.X."/>
        </authorList>
    </citation>
    <scope>NUCLEOTIDE SEQUENCE [LARGE SCALE GENOMIC DNA]</scope>
    <source>
        <strain evidence="3 4">Marx 270</strain>
    </source>
</reference>
<proteinExistence type="predicted"/>
<organism evidence="3 4">
    <name type="scientific">Pisolithus tinctorius Marx 270</name>
    <dbReference type="NCBI Taxonomy" id="870435"/>
    <lineage>
        <taxon>Eukaryota</taxon>
        <taxon>Fungi</taxon>
        <taxon>Dikarya</taxon>
        <taxon>Basidiomycota</taxon>
        <taxon>Agaricomycotina</taxon>
        <taxon>Agaricomycetes</taxon>
        <taxon>Agaricomycetidae</taxon>
        <taxon>Boletales</taxon>
        <taxon>Sclerodermatineae</taxon>
        <taxon>Pisolithaceae</taxon>
        <taxon>Pisolithus</taxon>
    </lineage>
</organism>
<evidence type="ECO:0000313" key="3">
    <source>
        <dbReference type="EMBL" id="KIO01135.1"/>
    </source>
</evidence>
<dbReference type="Proteomes" id="UP000054217">
    <property type="component" value="Unassembled WGS sequence"/>
</dbReference>
<reference evidence="4" key="2">
    <citation type="submission" date="2015-01" db="EMBL/GenBank/DDBJ databases">
        <title>Evolutionary Origins and Diversification of the Mycorrhizal Mutualists.</title>
        <authorList>
            <consortium name="DOE Joint Genome Institute"/>
            <consortium name="Mycorrhizal Genomics Consortium"/>
            <person name="Kohler A."/>
            <person name="Kuo A."/>
            <person name="Nagy L.G."/>
            <person name="Floudas D."/>
            <person name="Copeland A."/>
            <person name="Barry K.W."/>
            <person name="Cichocki N."/>
            <person name="Veneault-Fourrey C."/>
            <person name="LaButti K."/>
            <person name="Lindquist E.A."/>
            <person name="Lipzen A."/>
            <person name="Lundell T."/>
            <person name="Morin E."/>
            <person name="Murat C."/>
            <person name="Riley R."/>
            <person name="Ohm R."/>
            <person name="Sun H."/>
            <person name="Tunlid A."/>
            <person name="Henrissat B."/>
            <person name="Grigoriev I.V."/>
            <person name="Hibbett D.S."/>
            <person name="Martin F."/>
        </authorList>
    </citation>
    <scope>NUCLEOTIDE SEQUENCE [LARGE SCALE GENOMIC DNA]</scope>
    <source>
        <strain evidence="4">Marx 270</strain>
    </source>
</reference>
<dbReference type="SUPFAM" id="SSF52540">
    <property type="entry name" value="P-loop containing nucleoside triphosphate hydrolases"/>
    <property type="match status" value="1"/>
</dbReference>
<dbReference type="InterPro" id="IPR027417">
    <property type="entry name" value="P-loop_NTPase"/>
</dbReference>
<evidence type="ECO:0000256" key="1">
    <source>
        <dbReference type="SAM" id="Coils"/>
    </source>
</evidence>
<dbReference type="EMBL" id="KN831991">
    <property type="protein sequence ID" value="KIO01135.1"/>
    <property type="molecule type" value="Genomic_DNA"/>
</dbReference>
<dbReference type="CDD" id="cd00882">
    <property type="entry name" value="Ras_like_GTPase"/>
    <property type="match status" value="1"/>
</dbReference>
<dbReference type="InterPro" id="IPR006073">
    <property type="entry name" value="GTP-bd"/>
</dbReference>
<sequence length="289" mass="33241">MGPTGSGKTNFINKLTGGQEDKAAHRLKSHTQGIREFTFNLPSNRQCVLVDTPGFDDTYRSDRDILRTIAEWLEKKYRKEVKLTGIIYTHRITDNRMSGSVAKNLDLFARLCGDKAAGRVRLVTTMWDSAKNMDTADARVSQLEENFWKPLIDAGAQHKRFRNSLESAWDIISDLMGEGEAVLLQEELVDAERKLNETAAGRALYTQFQRLLREQKETIKHLSEEAKAQQDPVLVRELDTQYQRLEAELQRTWEEMEKLKIPFLRRIALLFSKRTRSRKVELPLSQCGA</sequence>